<dbReference type="PANTHER" id="PTHR38590:SF1">
    <property type="entry name" value="BLL0828 PROTEIN"/>
    <property type="match status" value="1"/>
</dbReference>
<evidence type="ECO:0000313" key="3">
    <source>
        <dbReference type="Proteomes" id="UP001203410"/>
    </source>
</evidence>
<dbReference type="InterPro" id="IPR047216">
    <property type="entry name" value="Endonuclease_DUF559_bact"/>
</dbReference>
<accession>A0ABT0RY36</accession>
<proteinExistence type="predicted"/>
<dbReference type="InterPro" id="IPR007569">
    <property type="entry name" value="DUF559"/>
</dbReference>
<reference evidence="2 3" key="1">
    <citation type="submission" date="2022-05" db="EMBL/GenBank/DDBJ databases">
        <authorList>
            <person name="Jo J.-H."/>
            <person name="Im W.-T."/>
        </authorList>
    </citation>
    <scope>NUCLEOTIDE SEQUENCE [LARGE SCALE GENOMIC DNA]</scope>
    <source>
        <strain evidence="2 3">NSE70-1</strain>
    </source>
</reference>
<gene>
    <name evidence="2" type="ORF">LZ496_13205</name>
</gene>
<dbReference type="SUPFAM" id="SSF52980">
    <property type="entry name" value="Restriction endonuclease-like"/>
    <property type="match status" value="1"/>
</dbReference>
<evidence type="ECO:0000313" key="2">
    <source>
        <dbReference type="EMBL" id="MCL6699736.1"/>
    </source>
</evidence>
<dbReference type="RefSeq" id="WP_249905194.1">
    <property type="nucleotide sequence ID" value="NZ_JAMGBA010000004.1"/>
</dbReference>
<keyword evidence="2" id="KW-0540">Nuclease</keyword>
<dbReference type="CDD" id="cd01038">
    <property type="entry name" value="Endonuclease_DUF559"/>
    <property type="match status" value="1"/>
</dbReference>
<dbReference type="GO" id="GO:0004519">
    <property type="term" value="F:endonuclease activity"/>
    <property type="evidence" value="ECO:0007669"/>
    <property type="project" value="UniProtKB-KW"/>
</dbReference>
<dbReference type="Proteomes" id="UP001203410">
    <property type="component" value="Unassembled WGS sequence"/>
</dbReference>
<keyword evidence="3" id="KW-1185">Reference proteome</keyword>
<sequence>MTPPEAKLWLRLRGSPQGIRFRRQHPIGPFVADFYCPVAKLVIEIDGQVHDFEERALLDEERSEHLERLGLRVTRIAAADVFADATSVADSLIRMCADLIGPSTTQLR</sequence>
<dbReference type="InterPro" id="IPR011335">
    <property type="entry name" value="Restrct_endonuc-II-like"/>
</dbReference>
<dbReference type="PANTHER" id="PTHR38590">
    <property type="entry name" value="BLL0828 PROTEIN"/>
    <property type="match status" value="1"/>
</dbReference>
<comment type="caution">
    <text evidence="2">The sequence shown here is derived from an EMBL/GenBank/DDBJ whole genome shotgun (WGS) entry which is preliminary data.</text>
</comment>
<feature type="domain" description="DUF559" evidence="1">
    <location>
        <begin position="2"/>
        <end position="96"/>
    </location>
</feature>
<keyword evidence="2" id="KW-0378">Hydrolase</keyword>
<protein>
    <submittedName>
        <fullName evidence="2">Endonuclease domain-containing protein</fullName>
    </submittedName>
</protein>
<organism evidence="2 3">
    <name type="scientific">Sphingomonas caseinilyticus</name>
    <dbReference type="NCBI Taxonomy" id="2908205"/>
    <lineage>
        <taxon>Bacteria</taxon>
        <taxon>Pseudomonadati</taxon>
        <taxon>Pseudomonadota</taxon>
        <taxon>Alphaproteobacteria</taxon>
        <taxon>Sphingomonadales</taxon>
        <taxon>Sphingomonadaceae</taxon>
        <taxon>Sphingomonas</taxon>
    </lineage>
</organism>
<name>A0ABT0RY36_9SPHN</name>
<evidence type="ECO:0000259" key="1">
    <source>
        <dbReference type="Pfam" id="PF04480"/>
    </source>
</evidence>
<dbReference type="Gene3D" id="3.40.960.10">
    <property type="entry name" value="VSR Endonuclease"/>
    <property type="match status" value="1"/>
</dbReference>
<dbReference type="Pfam" id="PF04480">
    <property type="entry name" value="DUF559"/>
    <property type="match status" value="1"/>
</dbReference>
<dbReference type="EMBL" id="JAMGBA010000004">
    <property type="protein sequence ID" value="MCL6699736.1"/>
    <property type="molecule type" value="Genomic_DNA"/>
</dbReference>
<keyword evidence="2" id="KW-0255">Endonuclease</keyword>